<protein>
    <submittedName>
        <fullName evidence="2">Ribosomal-protein-alanine acetyltransferase</fullName>
        <ecNumber evidence="2">2.3.1.267</ecNumber>
    </submittedName>
</protein>
<name>A0A0H3C6J1_CAUVN</name>
<organism evidence="2 3">
    <name type="scientific">Caulobacter vibrioides (strain NA1000 / CB15N)</name>
    <name type="common">Caulobacter crescentus</name>
    <dbReference type="NCBI Taxonomy" id="565050"/>
    <lineage>
        <taxon>Bacteria</taxon>
        <taxon>Pseudomonadati</taxon>
        <taxon>Pseudomonadota</taxon>
        <taxon>Alphaproteobacteria</taxon>
        <taxon>Caulobacterales</taxon>
        <taxon>Caulobacteraceae</taxon>
        <taxon>Caulobacter</taxon>
    </lineage>
</organism>
<dbReference type="InterPro" id="IPR000182">
    <property type="entry name" value="GNAT_dom"/>
</dbReference>
<accession>A0A0H3C6J1</accession>
<dbReference type="SMR" id="A0A0H3C6J1"/>
<dbReference type="PhylomeDB" id="A0A0H3C6J1"/>
<evidence type="ECO:0000313" key="3">
    <source>
        <dbReference type="Proteomes" id="UP000001364"/>
    </source>
</evidence>
<dbReference type="HOGENOM" id="CLU_013985_3_1_5"/>
<reference evidence="2 3" key="1">
    <citation type="journal article" date="2010" name="J. Bacteriol.">
        <title>The genetic basis of laboratory adaptation in Caulobacter crescentus.</title>
        <authorList>
            <person name="Marks M.E."/>
            <person name="Castro-Rojas C.M."/>
            <person name="Teiling C."/>
            <person name="Du L."/>
            <person name="Kapatral V."/>
            <person name="Walunas T.L."/>
            <person name="Crosson S."/>
        </authorList>
    </citation>
    <scope>NUCLEOTIDE SEQUENCE [LARGE SCALE GENOMIC DNA]</scope>
    <source>
        <strain evidence="3">NA1000 / CB15N</strain>
    </source>
</reference>
<sequence length="182" mass="20260">MRVAPGPTLETERLILRPPADVDLDRWAQMMADPVAARFIGGQQPRATAWRFMATMAGSWALNGFGMFSVIEKASGQWLGRIGPWRPEGWPGTEVGWGLHPDAWGRGYAVEAASATIDWVVDHLGWTDIIHCIDPENTPSQAVADRLGSVNRGLGRLPPPFEDHVVEIWGQTADQWRARRKR</sequence>
<evidence type="ECO:0000313" key="2">
    <source>
        <dbReference type="EMBL" id="ACL93796.1"/>
    </source>
</evidence>
<feature type="domain" description="N-acetyltransferase" evidence="1">
    <location>
        <begin position="13"/>
        <end position="148"/>
    </location>
</feature>
<dbReference type="PANTHER" id="PTHR43792">
    <property type="entry name" value="GNAT FAMILY, PUTATIVE (AFU_ORTHOLOGUE AFUA_3G00765)-RELATED-RELATED"/>
    <property type="match status" value="1"/>
</dbReference>
<dbReference type="PATRIC" id="fig|565050.3.peg.327"/>
<dbReference type="EMBL" id="CP001340">
    <property type="protein sequence ID" value="ACL93796.1"/>
    <property type="molecule type" value="Genomic_DNA"/>
</dbReference>
<dbReference type="Gene3D" id="3.40.630.30">
    <property type="match status" value="1"/>
</dbReference>
<dbReference type="EC" id="2.3.1.267" evidence="2"/>
<proteinExistence type="predicted"/>
<dbReference type="InterPro" id="IPR016181">
    <property type="entry name" value="Acyl_CoA_acyltransferase"/>
</dbReference>
<dbReference type="AlphaFoldDB" id="A0A0H3C6J1"/>
<dbReference type="PANTHER" id="PTHR43792:SF1">
    <property type="entry name" value="N-ACETYLTRANSFERASE DOMAIN-CONTAINING PROTEIN"/>
    <property type="match status" value="1"/>
</dbReference>
<dbReference type="RefSeq" id="YP_002515704.1">
    <property type="nucleotide sequence ID" value="NC_011916.1"/>
</dbReference>
<dbReference type="InterPro" id="IPR051531">
    <property type="entry name" value="N-acetyltransferase"/>
</dbReference>
<keyword evidence="3" id="KW-1185">Reference proteome</keyword>
<evidence type="ECO:0000259" key="1">
    <source>
        <dbReference type="Pfam" id="PF13302"/>
    </source>
</evidence>
<keyword evidence="2" id="KW-0012">Acyltransferase</keyword>
<dbReference type="RefSeq" id="WP_010918215.1">
    <property type="nucleotide sequence ID" value="NC_011916.1"/>
</dbReference>
<dbReference type="GeneID" id="7331028"/>
<dbReference type="Pfam" id="PF13302">
    <property type="entry name" value="Acetyltransf_3"/>
    <property type="match status" value="1"/>
</dbReference>
<gene>
    <name evidence="2" type="ordered locus">CCNA_00329</name>
</gene>
<dbReference type="SUPFAM" id="SSF55729">
    <property type="entry name" value="Acyl-CoA N-acyltransferases (Nat)"/>
    <property type="match status" value="1"/>
</dbReference>
<dbReference type="KEGG" id="ccs:CCNA_00329"/>
<dbReference type="GO" id="GO:0008999">
    <property type="term" value="F:protein-N-terminal-alanine acetyltransferase activity"/>
    <property type="evidence" value="ECO:0007669"/>
    <property type="project" value="UniProtKB-EC"/>
</dbReference>
<keyword evidence="2" id="KW-0808">Transferase</keyword>
<dbReference type="Proteomes" id="UP000001364">
    <property type="component" value="Chromosome"/>
</dbReference>
<dbReference type="OrthoDB" id="6293260at2"/>